<dbReference type="RefSeq" id="WP_003323570.1">
    <property type="nucleotide sequence ID" value="NZ_ALPT02000021.1"/>
</dbReference>
<dbReference type="InterPro" id="IPR023828">
    <property type="entry name" value="Peptidase_S8_Ser-AS"/>
</dbReference>
<evidence type="ECO:0000313" key="12">
    <source>
        <dbReference type="EMBL" id="THG92201.1"/>
    </source>
</evidence>
<feature type="active site" description="Charge relay system" evidence="5 6">
    <location>
        <position position="267"/>
    </location>
</feature>
<evidence type="ECO:0000256" key="4">
    <source>
        <dbReference type="ARBA" id="ARBA00022825"/>
    </source>
</evidence>
<dbReference type="PANTHER" id="PTHR43399:SF4">
    <property type="entry name" value="CELL WALL-ASSOCIATED PROTEASE"/>
    <property type="match status" value="1"/>
</dbReference>
<dbReference type="Pfam" id="PF00082">
    <property type="entry name" value="Peptidase_S8"/>
    <property type="match status" value="1"/>
</dbReference>
<dbReference type="InterPro" id="IPR015500">
    <property type="entry name" value="Peptidase_S8_subtilisin-rel"/>
</dbReference>
<keyword evidence="8" id="KW-0732">Signal</keyword>
<accession>A0A094WP79</accession>
<keyword evidence="4 6" id="KW-0720">Serine protease</keyword>
<dbReference type="PRINTS" id="PR00723">
    <property type="entry name" value="SUBTILISIN"/>
</dbReference>
<dbReference type="Pfam" id="PF09136">
    <property type="entry name" value="Glucodextran_B"/>
    <property type="match status" value="1"/>
</dbReference>
<reference evidence="11 13" key="1">
    <citation type="journal article" date="2014" name="Genome Announc.">
        <title>Draft Genome Sequence of Bacillus alcalophilus AV1934, a Classic Alkaliphile Isolated from Human Feces in 1934.</title>
        <authorList>
            <person name="Attie O."/>
            <person name="Jayaprakash A."/>
            <person name="Shah H."/>
            <person name="Paulsen I.T."/>
            <person name="Morino M."/>
            <person name="Takahashi Y."/>
            <person name="Narumi I."/>
            <person name="Sachidanandam R."/>
            <person name="Satoh K."/>
            <person name="Ito M."/>
            <person name="Krulwich T.A."/>
        </authorList>
    </citation>
    <scope>NUCLEOTIDE SEQUENCE [LARGE SCALE GENOMIC DNA]</scope>
    <source>
        <strain evidence="11 13">AV1934</strain>
    </source>
</reference>
<feature type="region of interest" description="Disordered" evidence="7">
    <location>
        <begin position="854"/>
        <end position="882"/>
    </location>
</feature>
<evidence type="ECO:0000313" key="14">
    <source>
        <dbReference type="Proteomes" id="UP000297014"/>
    </source>
</evidence>
<dbReference type="EMBL" id="JALP01000015">
    <property type="protein sequence ID" value="THG92201.1"/>
    <property type="molecule type" value="Genomic_DNA"/>
</dbReference>
<protein>
    <submittedName>
        <fullName evidence="11">Peptidase S8</fullName>
    </submittedName>
</protein>
<evidence type="ECO:0000256" key="5">
    <source>
        <dbReference type="PIRSR" id="PIRSR615500-1"/>
    </source>
</evidence>
<evidence type="ECO:0000313" key="13">
    <source>
        <dbReference type="Proteomes" id="UP000002754"/>
    </source>
</evidence>
<dbReference type="eggNOG" id="COG1404">
    <property type="taxonomic scope" value="Bacteria"/>
</dbReference>
<dbReference type="EMBL" id="ALPT02000021">
    <property type="protein sequence ID" value="KGA97788.1"/>
    <property type="molecule type" value="Genomic_DNA"/>
</dbReference>
<dbReference type="InterPro" id="IPR036852">
    <property type="entry name" value="Peptidase_S8/S53_dom_sf"/>
</dbReference>
<comment type="similarity">
    <text evidence="1 6">Belongs to the peptidase S8 family.</text>
</comment>
<dbReference type="Gene3D" id="3.40.50.200">
    <property type="entry name" value="Peptidase S8/S53 domain"/>
    <property type="match status" value="1"/>
</dbReference>
<dbReference type="SUPFAM" id="SSF49464">
    <property type="entry name" value="Carboxypeptidase regulatory domain-like"/>
    <property type="match status" value="2"/>
</dbReference>
<dbReference type="PROSITE" id="PS51892">
    <property type="entry name" value="SUBTILASE"/>
    <property type="match status" value="1"/>
</dbReference>
<organism evidence="11 13">
    <name type="scientific">Alkalihalobacillus alcalophilus ATCC 27647 = CGMCC 1.3604</name>
    <dbReference type="NCBI Taxonomy" id="1218173"/>
    <lineage>
        <taxon>Bacteria</taxon>
        <taxon>Bacillati</taxon>
        <taxon>Bacillota</taxon>
        <taxon>Bacilli</taxon>
        <taxon>Bacillales</taxon>
        <taxon>Bacillaceae</taxon>
        <taxon>Alkalihalobacillus</taxon>
    </lineage>
</organism>
<feature type="signal peptide" evidence="8">
    <location>
        <begin position="1"/>
        <end position="29"/>
    </location>
</feature>
<dbReference type="PROSITE" id="PS00138">
    <property type="entry name" value="SUBTILASE_SER"/>
    <property type="match status" value="1"/>
</dbReference>
<dbReference type="eggNOG" id="COG4412">
    <property type="taxonomic scope" value="Bacteria"/>
</dbReference>
<evidence type="ECO:0000259" key="9">
    <source>
        <dbReference type="Pfam" id="PF00082"/>
    </source>
</evidence>
<feature type="region of interest" description="Disordered" evidence="7">
    <location>
        <begin position="785"/>
        <end position="808"/>
    </location>
</feature>
<dbReference type="FunFam" id="3.40.50.200:FF:000043">
    <property type="entry name" value="Peptidase S8"/>
    <property type="match status" value="1"/>
</dbReference>
<gene>
    <name evidence="12" type="ORF">AJ85_16120</name>
    <name evidence="11" type="ORF">BALCAV_0208130</name>
</gene>
<feature type="chain" id="PRO_5036290849" evidence="8">
    <location>
        <begin position="30"/>
        <end position="1475"/>
    </location>
</feature>
<dbReference type="Pfam" id="PF13620">
    <property type="entry name" value="CarboxypepD_reg"/>
    <property type="match status" value="1"/>
</dbReference>
<proteinExistence type="inferred from homology"/>
<comment type="caution">
    <text evidence="11">The sequence shown here is derived from an EMBL/GenBank/DDBJ whole genome shotgun (WGS) entry which is preliminary data.</text>
</comment>
<feature type="domain" description="Peptidase S8/S53" evidence="9">
    <location>
        <begin position="211"/>
        <end position="497"/>
    </location>
</feature>
<feature type="region of interest" description="Disordered" evidence="7">
    <location>
        <begin position="519"/>
        <end position="539"/>
    </location>
</feature>
<dbReference type="PANTHER" id="PTHR43399">
    <property type="entry name" value="SUBTILISIN-RELATED"/>
    <property type="match status" value="1"/>
</dbReference>
<dbReference type="GO" id="GO:0004252">
    <property type="term" value="F:serine-type endopeptidase activity"/>
    <property type="evidence" value="ECO:0007669"/>
    <property type="project" value="UniProtKB-UniRule"/>
</dbReference>
<dbReference type="Proteomes" id="UP000297014">
    <property type="component" value="Unassembled WGS sequence"/>
</dbReference>
<dbReference type="GO" id="GO:0006508">
    <property type="term" value="P:proteolysis"/>
    <property type="evidence" value="ECO:0007669"/>
    <property type="project" value="UniProtKB-KW"/>
</dbReference>
<name>A0A094WP79_ALKAL</name>
<evidence type="ECO:0000256" key="8">
    <source>
        <dbReference type="SAM" id="SignalP"/>
    </source>
</evidence>
<dbReference type="InterPro" id="IPR000209">
    <property type="entry name" value="Peptidase_S8/S53_dom"/>
</dbReference>
<dbReference type="InterPro" id="IPR010259">
    <property type="entry name" value="S8pro/Inhibitor_I9"/>
</dbReference>
<keyword evidence="3 6" id="KW-0378">Hydrolase</keyword>
<sequence>MKFQKNRFILILLASLLIFSMLTPYHALAETNRSPHTSVKDSASVQEKISNRLLSEFEKEEYVTFLVKLDEQVDTMKIAEDAMSIATQQKASPSQEKLMQRSAVVSHLKATSMETQHEILNWLEKQKETKSVQDYESFYIVNALAVTATEEVMKELATRPEVAKVLPNETRQLMTPTQTSESTPEEIETSSIEWNIERVGAPEVWNMGIDGSGTVVATIDTGVQWDHPALIEQYRGYDPTDPNNPEHQFSWFDATAGESTPYDDDGHGTHVTGTMVGVEPDGSNAIGVAPGAQWIGVKAFTAAGGTDRDLLAAGEWILAPTDADGNPRPDMAPDVVNNSWGGGPGLNEWYREMVQNWRAAGIFPQFAAGNTTLFNPGGPGSVAVPANYPESFAAGATDIGDNLAGFSLRGPSPYDEIKPDLSAPGVNIRSAVPGSNYQGGYNGTSMASPHVAGVVSLLLQADSSLTVDQLEEIMLETTIPMTNAEYPTTPNHGYGYGLVNAFDAVSSVVSGLGYVSGQVAKEGDDSEPPSFEHTSPSESYSHMDLPLAIVAKDNVSVTSVEVRYEVDGDWTTLEAELLSGNHLEGTYTATIPGDDISGNTLEYQIVVTDFVGLTTESEIYEVSITPGISVGYFEDFEEYPVGWYSYGANDVWEWGVPQSGPSAAASGEKVYGTDLEADYPNDANMTLIMPPVDLTDGEEAYLQFKAWYNIELNYDFGHVFISTDQENWEQAVRFNGVSSDWEDVEIDLTEYDSDRLYVAYNLATDFSVVRPGLYIDDVTITSESSGSSAAQLGVEQPKEESDKVNGNTTTHSVTGFGFSSIINDTLKRIKSKVTEVVQVIVDKIDYIKEKIDAGKIKPDDGEDGKKPPIEEPDSEEPEPTPTLLPIQAHVHVLETGRSVTTNPADGSYSLLHAQGDFTLRAESYGFRSSEQTVSIVDDEEALANFVLEEIPTGNVSGTVTNEQTGEAITNATLMLMEDANVVPVQTDENGQYNLSAYEGTYTLYVLAPQYHSAEVEITLTGGDTIVEDFTLEPFIGYGAEIGYDDGTAENARAFFDAGNGWAVRMSLEEGQDSAMVTGGLFRFWDTEWPVPGGTEFQVTVYDSTGPDGTPGNRLLDPIDATANRDGTWTEIDLSDYGLVVDGDFYLVYIQKHANPDTPGLATDEDGPNAERSWQYVGGAWSQTPLAEGNYMIRALVDYELTAPTITSPESGTYTNEESIVVTGESAPSLDVAVYNHGEEVAQTTTDESGQFEVEFDLVEGENEITAKALLEVGVGPESEAVTVILDQTNPILTIDEPVDGSKTNRETATVTGTAEDDHIDEVIVNGQSVAVNEDGSFSQRVLLDEGENVIDVTAVDLAGNEASTSVTITAKFTAPTISDLTPSDDKNLKAGETVKIEFTSEPGLEATFAIRMPLTNVQNVNELPMREESEGYYVGYWTATSNVKVEGAEIEVKVVDDFGNETRELAEGKLNVNID</sequence>
<reference evidence="12 14" key="2">
    <citation type="submission" date="2014-01" db="EMBL/GenBank/DDBJ databases">
        <title>Draft genome sequencing of Bacillus alcalophilus CGMCC 1.3604.</title>
        <authorList>
            <person name="Yang J."/>
            <person name="Diao L."/>
            <person name="Yang S."/>
        </authorList>
    </citation>
    <scope>NUCLEOTIDE SEQUENCE [LARGE SCALE GENOMIC DNA]</scope>
    <source>
        <strain evidence="12 14">CGMCC 1.3604</strain>
    </source>
</reference>
<keyword evidence="2 6" id="KW-0645">Protease</keyword>
<evidence type="ECO:0000256" key="1">
    <source>
        <dbReference type="ARBA" id="ARBA00011073"/>
    </source>
</evidence>
<dbReference type="InterPro" id="IPR008969">
    <property type="entry name" value="CarboxyPept-like_regulatory"/>
</dbReference>
<evidence type="ECO:0000256" key="2">
    <source>
        <dbReference type="ARBA" id="ARBA00022670"/>
    </source>
</evidence>
<evidence type="ECO:0000256" key="6">
    <source>
        <dbReference type="PROSITE-ProRule" id="PRU01240"/>
    </source>
</evidence>
<dbReference type="CDD" id="cd07481">
    <property type="entry name" value="Peptidases_S8_BacillopeptidaseF-like"/>
    <property type="match status" value="1"/>
</dbReference>
<dbReference type="Gene3D" id="2.60.40.10">
    <property type="entry name" value="Immunoglobulins"/>
    <property type="match status" value="2"/>
</dbReference>
<evidence type="ECO:0000256" key="3">
    <source>
        <dbReference type="ARBA" id="ARBA00022801"/>
    </source>
</evidence>
<dbReference type="Gene3D" id="2.60.40.1120">
    <property type="entry name" value="Carboxypeptidase-like, regulatory domain"/>
    <property type="match status" value="2"/>
</dbReference>
<feature type="compositionally biased region" description="Basic and acidic residues" evidence="7">
    <location>
        <begin position="854"/>
        <end position="869"/>
    </location>
</feature>
<dbReference type="InterPro" id="IPR033857">
    <property type="entry name" value="Bacillopeptidase_F"/>
</dbReference>
<dbReference type="Proteomes" id="UP000002754">
    <property type="component" value="Unassembled WGS sequence"/>
</dbReference>
<evidence type="ECO:0000256" key="7">
    <source>
        <dbReference type="SAM" id="MobiDB-lite"/>
    </source>
</evidence>
<feature type="active site" description="Charge relay system" evidence="5 6">
    <location>
        <position position="220"/>
    </location>
</feature>
<dbReference type="Pfam" id="PF05922">
    <property type="entry name" value="Inhibitor_I9"/>
    <property type="match status" value="1"/>
</dbReference>
<dbReference type="SUPFAM" id="SSF52743">
    <property type="entry name" value="Subtilisin-like"/>
    <property type="match status" value="1"/>
</dbReference>
<dbReference type="InterPro" id="IPR051048">
    <property type="entry name" value="Peptidase_S8/S53_subtilisin"/>
</dbReference>
<feature type="active site" description="Charge relay system" evidence="5 6">
    <location>
        <position position="445"/>
    </location>
</feature>
<dbReference type="InterPro" id="IPR013783">
    <property type="entry name" value="Ig-like_fold"/>
</dbReference>
<dbReference type="Pfam" id="PF20773">
    <property type="entry name" value="InhA-like_MAM"/>
    <property type="match status" value="1"/>
</dbReference>
<feature type="domain" description="Inhibitor I9" evidence="10">
    <location>
        <begin position="108"/>
        <end position="174"/>
    </location>
</feature>
<dbReference type="STRING" id="1218173.BALCAV_0208130"/>
<dbReference type="PROSITE" id="PS00137">
    <property type="entry name" value="SUBTILASE_HIS"/>
    <property type="match status" value="1"/>
</dbReference>
<keyword evidence="13" id="KW-1185">Reference proteome</keyword>
<dbReference type="InterPro" id="IPR022398">
    <property type="entry name" value="Peptidase_S8_His-AS"/>
</dbReference>
<evidence type="ECO:0000313" key="11">
    <source>
        <dbReference type="EMBL" id="KGA97788.1"/>
    </source>
</evidence>
<dbReference type="OrthoDB" id="9798386at2"/>
<evidence type="ECO:0000259" key="10">
    <source>
        <dbReference type="Pfam" id="PF05922"/>
    </source>
</evidence>